<reference evidence="1" key="1">
    <citation type="submission" date="2020-08" db="EMBL/GenBank/DDBJ databases">
        <title>Multicomponent nature underlies the extraordinary mechanical properties of spider dragline silk.</title>
        <authorList>
            <person name="Kono N."/>
            <person name="Nakamura H."/>
            <person name="Mori M."/>
            <person name="Yoshida Y."/>
            <person name="Ohtoshi R."/>
            <person name="Malay A.D."/>
            <person name="Moran D.A.P."/>
            <person name="Tomita M."/>
            <person name="Numata K."/>
            <person name="Arakawa K."/>
        </authorList>
    </citation>
    <scope>NUCLEOTIDE SEQUENCE</scope>
</reference>
<dbReference type="EMBL" id="BMAV01026916">
    <property type="protein sequence ID" value="GFS54399.1"/>
    <property type="molecule type" value="Genomic_DNA"/>
</dbReference>
<gene>
    <name evidence="1" type="ORF">TNIN_366561</name>
</gene>
<sequence>MFIDSCRIFRIVLLVDAIILKKGNARLGVDKFSKEKCLLVKIHRPSIMKTETRKYQENILQTRMLPPLAWAVPTMVKGCLLSKISRL</sequence>
<dbReference type="Proteomes" id="UP000886998">
    <property type="component" value="Unassembled WGS sequence"/>
</dbReference>
<proteinExistence type="predicted"/>
<organism evidence="1 2">
    <name type="scientific">Trichonephila inaurata madagascariensis</name>
    <dbReference type="NCBI Taxonomy" id="2747483"/>
    <lineage>
        <taxon>Eukaryota</taxon>
        <taxon>Metazoa</taxon>
        <taxon>Ecdysozoa</taxon>
        <taxon>Arthropoda</taxon>
        <taxon>Chelicerata</taxon>
        <taxon>Arachnida</taxon>
        <taxon>Araneae</taxon>
        <taxon>Araneomorphae</taxon>
        <taxon>Entelegynae</taxon>
        <taxon>Araneoidea</taxon>
        <taxon>Nephilidae</taxon>
        <taxon>Trichonephila</taxon>
        <taxon>Trichonephila inaurata</taxon>
    </lineage>
</organism>
<comment type="caution">
    <text evidence="1">The sequence shown here is derived from an EMBL/GenBank/DDBJ whole genome shotgun (WGS) entry which is preliminary data.</text>
</comment>
<accession>A0A8X6MHQ5</accession>
<dbReference type="OrthoDB" id="10477407at2759"/>
<evidence type="ECO:0000313" key="2">
    <source>
        <dbReference type="Proteomes" id="UP000886998"/>
    </source>
</evidence>
<evidence type="ECO:0000313" key="1">
    <source>
        <dbReference type="EMBL" id="GFS54399.1"/>
    </source>
</evidence>
<protein>
    <submittedName>
        <fullName evidence="1">Uncharacterized protein</fullName>
    </submittedName>
</protein>
<name>A0A8X6MHQ5_9ARAC</name>
<keyword evidence="2" id="KW-1185">Reference proteome</keyword>
<dbReference type="AlphaFoldDB" id="A0A8X6MHQ5"/>